<dbReference type="EMBL" id="FNNU01000003">
    <property type="protein sequence ID" value="SDX15561.1"/>
    <property type="molecule type" value="Genomic_DNA"/>
</dbReference>
<keyword evidence="2" id="KW-1185">Reference proteome</keyword>
<accession>A0A1H2ZDV1</accession>
<dbReference type="Proteomes" id="UP000243778">
    <property type="component" value="Unassembled WGS sequence"/>
</dbReference>
<gene>
    <name evidence="1" type="ORF">SAMN05216287_2263</name>
</gene>
<evidence type="ECO:0000313" key="1">
    <source>
        <dbReference type="EMBL" id="SDX15561.1"/>
    </source>
</evidence>
<dbReference type="STRING" id="1007099.SAMN05216287_2263"/>
<reference evidence="2" key="1">
    <citation type="submission" date="2016-10" db="EMBL/GenBank/DDBJ databases">
        <authorList>
            <person name="Varghese N."/>
            <person name="Submissions S."/>
        </authorList>
    </citation>
    <scope>NUCLEOTIDE SEQUENCE [LARGE SCALE GENOMIC DNA]</scope>
    <source>
        <strain evidence="2">NRRL B-59562</strain>
    </source>
</reference>
<name>A0A1H2ZDV1_9PSED</name>
<dbReference type="AlphaFoldDB" id="A0A1H2ZDV1"/>
<proteinExistence type="predicted"/>
<protein>
    <submittedName>
        <fullName evidence="1">Uncharacterized protein</fullName>
    </submittedName>
</protein>
<sequence length="33" mass="3413">MPPSGARMQCIVMVREALFCCLMGIAEGRGAGG</sequence>
<evidence type="ECO:0000313" key="2">
    <source>
        <dbReference type="Proteomes" id="UP000243778"/>
    </source>
</evidence>
<organism evidence="1 2">
    <name type="scientific">Pseudomonas kuykendallii</name>
    <dbReference type="NCBI Taxonomy" id="1007099"/>
    <lineage>
        <taxon>Bacteria</taxon>
        <taxon>Pseudomonadati</taxon>
        <taxon>Pseudomonadota</taxon>
        <taxon>Gammaproteobacteria</taxon>
        <taxon>Pseudomonadales</taxon>
        <taxon>Pseudomonadaceae</taxon>
        <taxon>Pseudomonas</taxon>
    </lineage>
</organism>